<keyword evidence="3" id="KW-1185">Reference proteome</keyword>
<comment type="caution">
    <text evidence="2">The sequence shown here is derived from an EMBL/GenBank/DDBJ whole genome shotgun (WGS) entry which is preliminary data.</text>
</comment>
<name>A0AAE0ZCV0_9GAST</name>
<proteinExistence type="predicted"/>
<dbReference type="Proteomes" id="UP001283361">
    <property type="component" value="Unassembled WGS sequence"/>
</dbReference>
<organism evidence="2 3">
    <name type="scientific">Elysia crispata</name>
    <name type="common">lettuce slug</name>
    <dbReference type="NCBI Taxonomy" id="231223"/>
    <lineage>
        <taxon>Eukaryota</taxon>
        <taxon>Metazoa</taxon>
        <taxon>Spiralia</taxon>
        <taxon>Lophotrochozoa</taxon>
        <taxon>Mollusca</taxon>
        <taxon>Gastropoda</taxon>
        <taxon>Heterobranchia</taxon>
        <taxon>Euthyneura</taxon>
        <taxon>Panpulmonata</taxon>
        <taxon>Sacoglossa</taxon>
        <taxon>Placobranchoidea</taxon>
        <taxon>Plakobranchidae</taxon>
        <taxon>Elysia</taxon>
    </lineage>
</organism>
<evidence type="ECO:0000313" key="2">
    <source>
        <dbReference type="EMBL" id="KAK3766551.1"/>
    </source>
</evidence>
<feature type="compositionally biased region" description="Polar residues" evidence="1">
    <location>
        <begin position="59"/>
        <end position="70"/>
    </location>
</feature>
<evidence type="ECO:0000313" key="3">
    <source>
        <dbReference type="Proteomes" id="UP001283361"/>
    </source>
</evidence>
<feature type="region of interest" description="Disordered" evidence="1">
    <location>
        <begin position="1"/>
        <end position="35"/>
    </location>
</feature>
<feature type="region of interest" description="Disordered" evidence="1">
    <location>
        <begin position="56"/>
        <end position="76"/>
    </location>
</feature>
<protein>
    <submittedName>
        <fullName evidence="2">Uncharacterized protein</fullName>
    </submittedName>
</protein>
<reference evidence="2" key="1">
    <citation type="journal article" date="2023" name="G3 (Bethesda)">
        <title>A reference genome for the long-term kleptoplast-retaining sea slug Elysia crispata morphotype clarki.</title>
        <authorList>
            <person name="Eastman K.E."/>
            <person name="Pendleton A.L."/>
            <person name="Shaikh M.A."/>
            <person name="Suttiyut T."/>
            <person name="Ogas R."/>
            <person name="Tomko P."/>
            <person name="Gavelis G."/>
            <person name="Widhalm J.R."/>
            <person name="Wisecaver J.H."/>
        </authorList>
    </citation>
    <scope>NUCLEOTIDE SEQUENCE</scope>
    <source>
        <strain evidence="2">ECLA1</strain>
    </source>
</reference>
<accession>A0AAE0ZCV0</accession>
<dbReference type="EMBL" id="JAWDGP010004210">
    <property type="protein sequence ID" value="KAK3766551.1"/>
    <property type="molecule type" value="Genomic_DNA"/>
</dbReference>
<gene>
    <name evidence="2" type="ORF">RRG08_028669</name>
</gene>
<feature type="compositionally biased region" description="Low complexity" evidence="1">
    <location>
        <begin position="14"/>
        <end position="31"/>
    </location>
</feature>
<sequence length="76" mass="8026">MSSALTPVFPHYRSSSSLDLDLDGRPSSSSLQARDNPARPVVIVCLSLADHWRVPPSSLEDQAPSSTHGASSLVAP</sequence>
<dbReference type="AlphaFoldDB" id="A0AAE0ZCV0"/>
<evidence type="ECO:0000256" key="1">
    <source>
        <dbReference type="SAM" id="MobiDB-lite"/>
    </source>
</evidence>